<feature type="region of interest" description="Disordered" evidence="7">
    <location>
        <begin position="1"/>
        <end position="228"/>
    </location>
</feature>
<dbReference type="InterPro" id="IPR045322">
    <property type="entry name" value="HECTD1/TRIP12-like"/>
</dbReference>
<evidence type="ECO:0000256" key="1">
    <source>
        <dbReference type="ARBA" id="ARBA00000885"/>
    </source>
</evidence>
<comment type="similarity">
    <text evidence="2">Belongs to the UPL family. K-HECT subfamily.</text>
</comment>
<dbReference type="OrthoDB" id="423283at2759"/>
<evidence type="ECO:0000256" key="3">
    <source>
        <dbReference type="ARBA" id="ARBA00012485"/>
    </source>
</evidence>
<evidence type="ECO:0000256" key="5">
    <source>
        <dbReference type="ARBA" id="ARBA00022786"/>
    </source>
</evidence>
<proteinExistence type="inferred from homology"/>
<feature type="compositionally biased region" description="Polar residues" evidence="7">
    <location>
        <begin position="1194"/>
        <end position="1213"/>
    </location>
</feature>
<sequence length="1836" mass="203781">MSSRITRSAARSAANLPSAQTPSNNDDDDEDSKDTSAHSAAKSARTNKRKARARDDSPPTSGTHSDPPSRRPKRQKVREPASEVTKESASTSLTRAESRKRQRVMSTSGPSNGEEEDTNPTITSSSRKKQAKGKKTSQDAAPSTPQNHPRKSKKLAKQQQPDEGMKQEETAKRTSSKPVVRKGNRESKAQTQASPMPTFDEDIDMDDDDDMDDGGETFSRDSFLGRGGPTSLSQARALLGGLVPHPGTASKLRGLLQSIKNHEEPTLQVLAMEELAELLLVSNEDTLSGQFPPDQFAKELVLIMKGGELGMSTPEMMELACRCIANLLEALPQATHAVVASGAIPVLCEKLTNMEYMEQAEQAMTTLSKISDEFPGAIVREGGLLACLVHLDFFTTYMQKTAVSTAAKCCEDLSESSFDAVLEVMPMLQAILNDSEQEVVKQAALCITRIVHRFGSHKKLEEMVKPELLQTVFRLLLPASANIIGDDVQTRFLSMLGTVARVSTKLTVQLLENDVVGIIYQFLTGVSPPGGDEDLGSKIDGVLVMQALIHKPRDQIFGALKVICQILPDMPGQQSVVGLYPGEASFISKHAELNTERLAAFETCKGKVKRFVMILLPTLTHAYDITVNLNVRSTVLDAQLRMLSNIDSDILESALQAVPFASFLSSILSQEDHVNLVLQALQATELLFNRLKKIYAYQFCREGVVAELKRLAGEKLSDVPPKARPENIAIRSRRVSAMQNGQTDGAGDNEDEGDNDEHQVLEELDVAGDHESIGEYSGSLTSSDEEAHTHVYSGENTKAQIVLKARKILEAYDDAEGKEIKGKAEAILKAARSLALELQAYYTQQDYQGITPKIQKLFTTLAQYFSTDALKSITSAELLNSGIIEVLLEILDPKHGRRADDARQNFVAAFMRSPTLLNAASATAFSILIHKLQDLLSRKEHLEVVTVHNNSQENSRMDKDNLSYQLGKQIRLKLEGDDMSEIPARYRNVIVSIHAIATFKSLNDYLRPRMLISSDRLSRGDVLSTLAALTGVDHPYRQRLLDMERTLLQNRSELSTALAGSASEQTLSKSLREIAAMNHAAQSTPHTPVPQSEQASRRSSRRHKSNNEAQPAPSDEREKLPDTQDLLECADEHNLEDEDDGEDDDEELNAFVEDLDKELDDEPIADPSPVNLEIASTGKVTARHEDGVRVVTPSHGTPSDPNTTPSGRFSGSRTAVAHGNSGTRSYAAAVQSTPQDWHLEFSIDGRPIPLHTTVYRAIHTNKLESTDGEVRLVWGSTHTIKYKKVPGPLTEPTTLASSIESKNTDNLPDSLHRNPVTSRILRLLDFLHDTNGNIRNIMEDNSNIQSLLHIEPAAQFVNTKLTAKLNRQLEEPLVVASRCLPQWTEDLVRLYPFLFPFEARYLYLQSNYFGYHRAIERWTHAQNDDSRRDRRRDDRPYLSMPKKQKVRIARERLFDSAVKVLDLYASATPSLEVEYFDEVGTGLGPTMEFYSNVSKDFALKKHNLWRQNESASNSDYTFSKLGLFPAPMSEKQASTDEGKKILSLFKALGKFVARSMLDSRMIDISFNPMFFRFGLSNKSAIPPLAAVRLVDQDLARSLKHVQNILQKTRELKNSQSSQLQKAKMITSLTIELEALGLDMTLPGYPNIELVAGGQTIDVTTENLEQYFAKVVSFTVDQGVKHQIEAFQKGFSEVFSYNALHTFTADELVMIFGSNKEDWSISTLVDSIKADHGFNIDSRPVRNLMQIMSELDDAQRRLYLQFVTGSPKLPIGGFKKLMPTFTVVLRKDDSGLSPDEFLPSVMTCTNYLKLPDYSSLEIMRMRIHQAIEEGQGAFHLS</sequence>
<dbReference type="SUPFAM" id="SSF48371">
    <property type="entry name" value="ARM repeat"/>
    <property type="match status" value="1"/>
</dbReference>
<evidence type="ECO:0000313" key="10">
    <source>
        <dbReference type="Proteomes" id="UP000664169"/>
    </source>
</evidence>
<keyword evidence="5 6" id="KW-0833">Ubl conjugation pathway</keyword>
<name>A0A8H3IK57_9LECA</name>
<feature type="compositionally biased region" description="Basic and acidic residues" evidence="7">
    <location>
        <begin position="163"/>
        <end position="172"/>
    </location>
</feature>
<reference evidence="9" key="1">
    <citation type="submission" date="2021-03" db="EMBL/GenBank/DDBJ databases">
        <authorList>
            <person name="Tagirdzhanova G."/>
        </authorList>
    </citation>
    <scope>NUCLEOTIDE SEQUENCE</scope>
</reference>
<evidence type="ECO:0000256" key="2">
    <source>
        <dbReference type="ARBA" id="ARBA00006331"/>
    </source>
</evidence>
<dbReference type="PROSITE" id="PS50237">
    <property type="entry name" value="HECT"/>
    <property type="match status" value="1"/>
</dbReference>
<feature type="region of interest" description="Disordered" evidence="7">
    <location>
        <begin position="729"/>
        <end position="755"/>
    </location>
</feature>
<accession>A0A8H3IK57</accession>
<dbReference type="PANTHER" id="PTHR45670:SF1">
    <property type="entry name" value="E3 UBIQUITIN-PROTEIN LIGASE HECTD1"/>
    <property type="match status" value="1"/>
</dbReference>
<feature type="region of interest" description="Disordered" evidence="7">
    <location>
        <begin position="1079"/>
        <end position="1121"/>
    </location>
</feature>
<organism evidence="9 10">
    <name type="scientific">Gomphillus americanus</name>
    <dbReference type="NCBI Taxonomy" id="1940652"/>
    <lineage>
        <taxon>Eukaryota</taxon>
        <taxon>Fungi</taxon>
        <taxon>Dikarya</taxon>
        <taxon>Ascomycota</taxon>
        <taxon>Pezizomycotina</taxon>
        <taxon>Lecanoromycetes</taxon>
        <taxon>OSLEUM clade</taxon>
        <taxon>Ostropomycetidae</taxon>
        <taxon>Ostropales</taxon>
        <taxon>Graphidaceae</taxon>
        <taxon>Gomphilloideae</taxon>
        <taxon>Gomphillus</taxon>
    </lineage>
</organism>
<feature type="compositionally biased region" description="Acidic residues" evidence="7">
    <location>
        <begin position="199"/>
        <end position="215"/>
    </location>
</feature>
<dbReference type="Gene3D" id="3.90.1750.10">
    <property type="entry name" value="Hect, E3 ligase catalytic domains"/>
    <property type="match status" value="1"/>
</dbReference>
<dbReference type="Gene3D" id="3.30.2410.10">
    <property type="entry name" value="Hect, E3 ligase catalytic domain"/>
    <property type="match status" value="1"/>
</dbReference>
<dbReference type="GO" id="GO:0043161">
    <property type="term" value="P:proteasome-mediated ubiquitin-dependent protein catabolic process"/>
    <property type="evidence" value="ECO:0007669"/>
    <property type="project" value="TreeGrafter"/>
</dbReference>
<dbReference type="Gene3D" id="3.30.2160.10">
    <property type="entry name" value="Hect, E3 ligase catalytic domain"/>
    <property type="match status" value="1"/>
</dbReference>
<dbReference type="SUPFAM" id="SSF56204">
    <property type="entry name" value="Hect, E3 ligase catalytic domain"/>
    <property type="match status" value="1"/>
</dbReference>
<dbReference type="Pfam" id="PF00632">
    <property type="entry name" value="HECT"/>
    <property type="match status" value="1"/>
</dbReference>
<dbReference type="GO" id="GO:0061630">
    <property type="term" value="F:ubiquitin protein ligase activity"/>
    <property type="evidence" value="ECO:0007669"/>
    <property type="project" value="UniProtKB-EC"/>
</dbReference>
<feature type="compositionally biased region" description="Low complexity" evidence="7">
    <location>
        <begin position="1"/>
        <end position="14"/>
    </location>
</feature>
<dbReference type="Proteomes" id="UP000664169">
    <property type="component" value="Unassembled WGS sequence"/>
</dbReference>
<evidence type="ECO:0000259" key="8">
    <source>
        <dbReference type="PROSITE" id="PS50237"/>
    </source>
</evidence>
<feature type="active site" description="Glycyl thioester intermediate" evidence="6">
    <location>
        <position position="1803"/>
    </location>
</feature>
<feature type="compositionally biased region" description="Polar residues" evidence="7">
    <location>
        <begin position="1080"/>
        <end position="1094"/>
    </location>
</feature>
<dbReference type="InterPro" id="IPR011989">
    <property type="entry name" value="ARM-like"/>
</dbReference>
<feature type="compositionally biased region" description="Basic residues" evidence="7">
    <location>
        <begin position="126"/>
        <end position="135"/>
    </location>
</feature>
<keyword evidence="10" id="KW-1185">Reference proteome</keyword>
<evidence type="ECO:0000313" key="9">
    <source>
        <dbReference type="EMBL" id="CAF9918470.1"/>
    </source>
</evidence>
<comment type="catalytic activity">
    <reaction evidence="1">
        <text>S-ubiquitinyl-[E2 ubiquitin-conjugating enzyme]-L-cysteine + [acceptor protein]-L-lysine = [E2 ubiquitin-conjugating enzyme]-L-cysteine + N(6)-ubiquitinyl-[acceptor protein]-L-lysine.</text>
        <dbReference type="EC" id="2.3.2.26"/>
    </reaction>
</comment>
<dbReference type="SMART" id="SM00119">
    <property type="entry name" value="HECTc"/>
    <property type="match status" value="1"/>
</dbReference>
<evidence type="ECO:0000256" key="4">
    <source>
        <dbReference type="ARBA" id="ARBA00022679"/>
    </source>
</evidence>
<dbReference type="InterPro" id="IPR057948">
    <property type="entry name" value="TPR_TRIP12_N"/>
</dbReference>
<dbReference type="PANTHER" id="PTHR45670">
    <property type="entry name" value="E3 UBIQUITIN-PROTEIN LIGASE TRIP12"/>
    <property type="match status" value="1"/>
</dbReference>
<dbReference type="EC" id="2.3.2.26" evidence="3"/>
<feature type="region of interest" description="Disordered" evidence="7">
    <location>
        <begin position="1177"/>
        <end position="1221"/>
    </location>
</feature>
<feature type="compositionally biased region" description="Basic and acidic residues" evidence="7">
    <location>
        <begin position="77"/>
        <end position="86"/>
    </location>
</feature>
<dbReference type="GO" id="GO:0000209">
    <property type="term" value="P:protein polyubiquitination"/>
    <property type="evidence" value="ECO:0007669"/>
    <property type="project" value="TreeGrafter"/>
</dbReference>
<evidence type="ECO:0000256" key="7">
    <source>
        <dbReference type="SAM" id="MobiDB-lite"/>
    </source>
</evidence>
<dbReference type="Pfam" id="PF25579">
    <property type="entry name" value="TPR_TRIP12_N"/>
    <property type="match status" value="1"/>
</dbReference>
<evidence type="ECO:0000256" key="6">
    <source>
        <dbReference type="PROSITE-ProRule" id="PRU00104"/>
    </source>
</evidence>
<protein>
    <recommendedName>
        <fullName evidence="3">HECT-type E3 ubiquitin transferase</fullName>
        <ecNumber evidence="3">2.3.2.26</ecNumber>
    </recommendedName>
</protein>
<feature type="compositionally biased region" description="Polar residues" evidence="7">
    <location>
        <begin position="138"/>
        <end position="147"/>
    </location>
</feature>
<dbReference type="InterPro" id="IPR016024">
    <property type="entry name" value="ARM-type_fold"/>
</dbReference>
<gene>
    <name evidence="9" type="ORF">GOMPHAMPRED_001527</name>
</gene>
<keyword evidence="4" id="KW-0808">Transferase</keyword>
<dbReference type="InterPro" id="IPR000569">
    <property type="entry name" value="HECT_dom"/>
</dbReference>
<dbReference type="EMBL" id="CAJPDQ010000013">
    <property type="protein sequence ID" value="CAF9918470.1"/>
    <property type="molecule type" value="Genomic_DNA"/>
</dbReference>
<feature type="domain" description="HECT" evidence="8">
    <location>
        <begin position="1484"/>
        <end position="1836"/>
    </location>
</feature>
<dbReference type="InterPro" id="IPR035983">
    <property type="entry name" value="Hect_E3_ubiquitin_ligase"/>
</dbReference>
<dbReference type="Gene3D" id="1.25.10.10">
    <property type="entry name" value="Leucine-rich Repeat Variant"/>
    <property type="match status" value="1"/>
</dbReference>
<comment type="caution">
    <text evidence="9">The sequence shown here is derived from an EMBL/GenBank/DDBJ whole genome shotgun (WGS) entry which is preliminary data.</text>
</comment>
<dbReference type="GO" id="GO:0016607">
    <property type="term" value="C:nuclear speck"/>
    <property type="evidence" value="ECO:0007669"/>
    <property type="project" value="TreeGrafter"/>
</dbReference>